<reference evidence="1 2" key="1">
    <citation type="journal article" date="2013" name="Genome Announc.">
        <title>Draft Genome Sequence of Rhodococcus rhodnii Strain LMG5362, a Symbiont of Rhodnius prolixus (Hemiptera, Reduviidae, Triatominae), the Principle Vector of Trypanosoma cruzi.</title>
        <authorList>
            <person name="Pachebat J.A."/>
            <person name="van Keulen G."/>
            <person name="Whitten M.M."/>
            <person name="Girdwood S."/>
            <person name="Del Sol R."/>
            <person name="Dyson P.J."/>
            <person name="Facey P.D."/>
        </authorList>
    </citation>
    <scope>NUCLEOTIDE SEQUENCE [LARGE SCALE GENOMIC DNA]</scope>
    <source>
        <strain evidence="1 2">LMG 5362</strain>
    </source>
</reference>
<dbReference type="OrthoDB" id="4484348at2"/>
<dbReference type="RefSeq" id="WP_010838227.1">
    <property type="nucleotide sequence ID" value="NZ_APMY01000067.1"/>
</dbReference>
<dbReference type="PATRIC" id="fig|1273125.3.peg.2088"/>
<keyword evidence="2" id="KW-1185">Reference proteome</keyword>
<organism evidence="1 2">
    <name type="scientific">Rhodococcus rhodnii LMG 5362</name>
    <dbReference type="NCBI Taxonomy" id="1273125"/>
    <lineage>
        <taxon>Bacteria</taxon>
        <taxon>Bacillati</taxon>
        <taxon>Actinomycetota</taxon>
        <taxon>Actinomycetes</taxon>
        <taxon>Mycobacteriales</taxon>
        <taxon>Nocardiaceae</taxon>
        <taxon>Rhodococcus</taxon>
    </lineage>
</organism>
<protein>
    <submittedName>
        <fullName evidence="1">Uncharacterized protein</fullName>
    </submittedName>
</protein>
<accession>R7WM45</accession>
<dbReference type="Proteomes" id="UP000013525">
    <property type="component" value="Unassembled WGS sequence"/>
</dbReference>
<dbReference type="EMBL" id="APMY01000067">
    <property type="protein sequence ID" value="EOM76377.1"/>
    <property type="molecule type" value="Genomic_DNA"/>
</dbReference>
<comment type="caution">
    <text evidence="1">The sequence shown here is derived from an EMBL/GenBank/DDBJ whole genome shotgun (WGS) entry which is preliminary data.</text>
</comment>
<evidence type="ECO:0000313" key="1">
    <source>
        <dbReference type="EMBL" id="EOM76377.1"/>
    </source>
</evidence>
<evidence type="ECO:0000313" key="2">
    <source>
        <dbReference type="Proteomes" id="UP000013525"/>
    </source>
</evidence>
<gene>
    <name evidence="1" type="ORF">Rrhod_2170</name>
</gene>
<name>R7WM45_9NOCA</name>
<proteinExistence type="predicted"/>
<dbReference type="AlphaFoldDB" id="R7WM45"/>
<dbReference type="eggNOG" id="ENOG50304YQ">
    <property type="taxonomic scope" value="Bacteria"/>
</dbReference>
<sequence length="124" mass="13372">MSEVSEWAALAVAGAAGQLTIGEDTARSCAKACDEYRDKLVDAYLDVDRFKVVSFGTLPSAIALAEKFTLKADGGDDSLALRLREHIVLVEAMRDAYIAAGQLIDQQDEAFVSRLSSYTASLDH</sequence>